<sequence length="66" mass="7766">MIHECENCGFLYHFDFVKLSRFHGSGKTQICEKDFVILLIQITFFFDKIFAIRLITAGKSNYDNKI</sequence>
<comment type="caution">
    <text evidence="1">The sequence shown here is derived from an EMBL/GenBank/DDBJ whole genome shotgun (WGS) entry which is preliminary data.</text>
</comment>
<organism evidence="1 2">
    <name type="scientific">Brachionus plicatilis</name>
    <name type="common">Marine rotifer</name>
    <name type="synonym">Brachionus muelleri</name>
    <dbReference type="NCBI Taxonomy" id="10195"/>
    <lineage>
        <taxon>Eukaryota</taxon>
        <taxon>Metazoa</taxon>
        <taxon>Spiralia</taxon>
        <taxon>Gnathifera</taxon>
        <taxon>Rotifera</taxon>
        <taxon>Eurotatoria</taxon>
        <taxon>Monogononta</taxon>
        <taxon>Pseudotrocha</taxon>
        <taxon>Ploima</taxon>
        <taxon>Brachionidae</taxon>
        <taxon>Brachionus</taxon>
    </lineage>
</organism>
<reference evidence="1 2" key="1">
    <citation type="journal article" date="2018" name="Sci. Rep.">
        <title>Genomic signatures of local adaptation to the degree of environmental predictability in rotifers.</title>
        <authorList>
            <person name="Franch-Gras L."/>
            <person name="Hahn C."/>
            <person name="Garcia-Roger E.M."/>
            <person name="Carmona M.J."/>
            <person name="Serra M."/>
            <person name="Gomez A."/>
        </authorList>
    </citation>
    <scope>NUCLEOTIDE SEQUENCE [LARGE SCALE GENOMIC DNA]</scope>
    <source>
        <strain evidence="1">HYR1</strain>
    </source>
</reference>
<protein>
    <submittedName>
        <fullName evidence="1">Uncharacterized protein</fullName>
    </submittedName>
</protein>
<accession>A0A3M7RGT4</accession>
<dbReference type="AlphaFoldDB" id="A0A3M7RGT4"/>
<evidence type="ECO:0000313" key="2">
    <source>
        <dbReference type="Proteomes" id="UP000276133"/>
    </source>
</evidence>
<keyword evidence="2" id="KW-1185">Reference proteome</keyword>
<gene>
    <name evidence="1" type="ORF">BpHYR1_025101</name>
</gene>
<proteinExistence type="predicted"/>
<evidence type="ECO:0000313" key="1">
    <source>
        <dbReference type="EMBL" id="RNA22664.1"/>
    </source>
</evidence>
<dbReference type="EMBL" id="REGN01003416">
    <property type="protein sequence ID" value="RNA22664.1"/>
    <property type="molecule type" value="Genomic_DNA"/>
</dbReference>
<dbReference type="Proteomes" id="UP000276133">
    <property type="component" value="Unassembled WGS sequence"/>
</dbReference>
<name>A0A3M7RGT4_BRAPC</name>